<accession>A0A8J9VHD2</accession>
<dbReference type="InterPro" id="IPR000626">
    <property type="entry name" value="Ubiquitin-like_dom"/>
</dbReference>
<feature type="region of interest" description="Disordered" evidence="1">
    <location>
        <begin position="655"/>
        <end position="691"/>
    </location>
</feature>
<evidence type="ECO:0000313" key="4">
    <source>
        <dbReference type="Proteomes" id="UP000838412"/>
    </source>
</evidence>
<name>A0A8J9VHD2_BRALA</name>
<dbReference type="AlphaFoldDB" id="A0A8J9VHD2"/>
<dbReference type="Gene3D" id="3.10.20.90">
    <property type="entry name" value="Phosphatidylinositol 3-kinase Catalytic Subunit, Chain A, domain 1"/>
    <property type="match status" value="1"/>
</dbReference>
<dbReference type="EMBL" id="OV696696">
    <property type="protein sequence ID" value="CAH1239923.1"/>
    <property type="molecule type" value="Genomic_DNA"/>
</dbReference>
<evidence type="ECO:0000259" key="2">
    <source>
        <dbReference type="PROSITE" id="PS50053"/>
    </source>
</evidence>
<reference evidence="3" key="1">
    <citation type="submission" date="2022-01" db="EMBL/GenBank/DDBJ databases">
        <authorList>
            <person name="Braso-Vives M."/>
        </authorList>
    </citation>
    <scope>NUCLEOTIDE SEQUENCE</scope>
</reference>
<dbReference type="Pfam" id="PF00240">
    <property type="entry name" value="ubiquitin"/>
    <property type="match status" value="1"/>
</dbReference>
<proteinExistence type="predicted"/>
<gene>
    <name evidence="3" type="primary">Hypp5904</name>
    <name evidence="3" type="ORF">BLAG_LOCUS4064</name>
</gene>
<dbReference type="OrthoDB" id="10047883at2759"/>
<feature type="domain" description="Ubiquitin-like" evidence="2">
    <location>
        <begin position="433"/>
        <end position="506"/>
    </location>
</feature>
<dbReference type="Proteomes" id="UP000838412">
    <property type="component" value="Chromosome 11"/>
</dbReference>
<dbReference type="InterPro" id="IPR029071">
    <property type="entry name" value="Ubiquitin-like_domsf"/>
</dbReference>
<protein>
    <submittedName>
        <fullName evidence="3">Hypp5904 protein</fullName>
    </submittedName>
</protein>
<sequence>MEEPDFLDLHNFLASDIIRTREGGAGWMIDLALNADRCNPKTFLLKTKKCNGVGSIVLEPTLSPENYINPKSESSGGFFGMFTSKTSVSINQSLSEESVATTMFSESSAVSQHKYACVKSTDATGTVRFRIAPNAGFGASLTGTKSTSSSVEVFCEDLVTKSVDFEGLRGALEEHTVNTRATNIRGENSLFVVTDVIVAGKISWEVKQNVESKKRGGGNVETEPVKVEAGAGISSQRPEEHRQVVNNAVLALKFAKISYNDQGKIVGIAKSGNFEGNYTLGPGTEERERKTAIMMVGGGENGRKGSHLTIRYISQEKCDRGRGPFQSYSHIHAERVCLQSILETGKHQKKFHEWMQLPLKGLVVTKDGSYRYRIPWKKKKKERIYLEKVSVTDVQADNTFTCIGNSQLDIPKRDSWVWLDCKQWRDSLTKNEIKVNVEFKGSIRTLTVDAEDPVIVIMHKMRDKVPCHKQVLQYKGIVIEHPADTIKDLGIKDGDQLTLELGQEGGSNMRNVLEIVFLQNASGSFYEKIISGSLQDIRSMGTKYPELKMDEARVKKILQAELSEDEADISPEGFQQLMEALGKKVELDDILKAVDHRLEDSSDEDDQFNVLDMMTSSIEGRSWFNDGDPGIGSSNVDRKFRNALMNFRSLSVEEQEYMERASSDTEAKEGSSQDPGHLEEGKLPGPPMRKTLPTVPGFSEAEVEKASELLQGLFFKMKSEKPEFAEKVSEVDWESVNRRGMNWSDVQLSGLDDIAEGDKYKALRLLKRQMSGKDEEKGANFITSVEEKGQIGPNLPHGVSSMDSSHGLEKFS</sequence>
<dbReference type="SUPFAM" id="SSF54236">
    <property type="entry name" value="Ubiquitin-like"/>
    <property type="match status" value="1"/>
</dbReference>
<evidence type="ECO:0000256" key="1">
    <source>
        <dbReference type="SAM" id="MobiDB-lite"/>
    </source>
</evidence>
<feature type="region of interest" description="Disordered" evidence="1">
    <location>
        <begin position="773"/>
        <end position="812"/>
    </location>
</feature>
<keyword evidence="4" id="KW-1185">Reference proteome</keyword>
<organism evidence="3 4">
    <name type="scientific">Branchiostoma lanceolatum</name>
    <name type="common">Common lancelet</name>
    <name type="synonym">Amphioxus lanceolatum</name>
    <dbReference type="NCBI Taxonomy" id="7740"/>
    <lineage>
        <taxon>Eukaryota</taxon>
        <taxon>Metazoa</taxon>
        <taxon>Chordata</taxon>
        <taxon>Cephalochordata</taxon>
        <taxon>Leptocardii</taxon>
        <taxon>Amphioxiformes</taxon>
        <taxon>Branchiostomatidae</taxon>
        <taxon>Branchiostoma</taxon>
    </lineage>
</organism>
<evidence type="ECO:0000313" key="3">
    <source>
        <dbReference type="EMBL" id="CAH1239923.1"/>
    </source>
</evidence>
<feature type="compositionally biased region" description="Basic and acidic residues" evidence="1">
    <location>
        <begin position="657"/>
        <end position="682"/>
    </location>
</feature>
<dbReference type="PROSITE" id="PS50053">
    <property type="entry name" value="UBIQUITIN_2"/>
    <property type="match status" value="1"/>
</dbReference>